<dbReference type="InterPro" id="IPR013783">
    <property type="entry name" value="Ig-like_fold"/>
</dbReference>
<dbReference type="SUPFAM" id="SSF74650">
    <property type="entry name" value="Galactose mutarotase-like"/>
    <property type="match status" value="1"/>
</dbReference>
<dbReference type="PANTHER" id="PTHR46323">
    <property type="entry name" value="BETA-GALACTOSIDASE"/>
    <property type="match status" value="1"/>
</dbReference>
<evidence type="ECO:0000256" key="5">
    <source>
        <dbReference type="ARBA" id="ARBA00023295"/>
    </source>
</evidence>
<dbReference type="Pfam" id="PF16353">
    <property type="entry name" value="LacZ_4"/>
    <property type="match status" value="1"/>
</dbReference>
<evidence type="ECO:0000313" key="8">
    <source>
        <dbReference type="EMBL" id="NDL67221.1"/>
    </source>
</evidence>
<dbReference type="Proteomes" id="UP000461585">
    <property type="component" value="Unassembled WGS sequence"/>
</dbReference>
<dbReference type="EMBL" id="JAAEEH010000011">
    <property type="protein sequence ID" value="NDL67221.1"/>
    <property type="molecule type" value="Genomic_DNA"/>
</dbReference>
<dbReference type="GO" id="GO:0030246">
    <property type="term" value="F:carbohydrate binding"/>
    <property type="evidence" value="ECO:0007669"/>
    <property type="project" value="InterPro"/>
</dbReference>
<comment type="catalytic activity">
    <reaction evidence="1">
        <text>Hydrolysis of terminal non-reducing beta-D-galactose residues in beta-D-galactosides.</text>
        <dbReference type="EC" id="3.2.1.23"/>
    </reaction>
</comment>
<evidence type="ECO:0000259" key="7">
    <source>
        <dbReference type="Pfam" id="PF16353"/>
    </source>
</evidence>
<dbReference type="Pfam" id="PF00703">
    <property type="entry name" value="Glyco_hydro_2"/>
    <property type="match status" value="1"/>
</dbReference>
<dbReference type="GO" id="GO:0005990">
    <property type="term" value="P:lactose catabolic process"/>
    <property type="evidence" value="ECO:0007669"/>
    <property type="project" value="TreeGrafter"/>
</dbReference>
<dbReference type="GO" id="GO:0004565">
    <property type="term" value="F:beta-galactosidase activity"/>
    <property type="evidence" value="ECO:0007669"/>
    <property type="project" value="UniProtKB-EC"/>
</dbReference>
<proteinExistence type="inferred from homology"/>
<organism evidence="8 9">
    <name type="scientific">Anaerotalea alkaliphila</name>
    <dbReference type="NCBI Taxonomy" id="2662126"/>
    <lineage>
        <taxon>Bacteria</taxon>
        <taxon>Bacillati</taxon>
        <taxon>Bacillota</taxon>
        <taxon>Clostridia</taxon>
        <taxon>Eubacteriales</taxon>
        <taxon>Anaerotalea</taxon>
    </lineage>
</organism>
<dbReference type="PANTHER" id="PTHR46323:SF2">
    <property type="entry name" value="BETA-GALACTOSIDASE"/>
    <property type="match status" value="1"/>
</dbReference>
<keyword evidence="9" id="KW-1185">Reference proteome</keyword>
<comment type="caution">
    <text evidence="8">The sequence shown here is derived from an EMBL/GenBank/DDBJ whole genome shotgun (WGS) entry which is preliminary data.</text>
</comment>
<feature type="domain" description="Beta-galactosidase" evidence="7">
    <location>
        <begin position="277"/>
        <end position="346"/>
    </location>
</feature>
<dbReference type="GO" id="GO:0009341">
    <property type="term" value="C:beta-galactosidase complex"/>
    <property type="evidence" value="ECO:0007669"/>
    <property type="project" value="TreeGrafter"/>
</dbReference>
<dbReference type="InterPro" id="IPR032312">
    <property type="entry name" value="LacZ_4"/>
</dbReference>
<keyword evidence="4" id="KW-0378">Hydrolase</keyword>
<dbReference type="InterPro" id="IPR036156">
    <property type="entry name" value="Beta-gal/glucu_dom_sf"/>
</dbReference>
<feature type="domain" description="Glycoside hydrolase family 2 immunoglobulin-like beta-sandwich" evidence="6">
    <location>
        <begin position="7"/>
        <end position="115"/>
    </location>
</feature>
<comment type="similarity">
    <text evidence="2">Belongs to the glycosyl hydrolase 2 family.</text>
</comment>
<keyword evidence="5" id="KW-0326">Glycosidase</keyword>
<dbReference type="InterPro" id="IPR050347">
    <property type="entry name" value="Bact_Beta-galactosidase"/>
</dbReference>
<dbReference type="InterPro" id="IPR006102">
    <property type="entry name" value="Ig-like_GH2"/>
</dbReference>
<evidence type="ECO:0000256" key="4">
    <source>
        <dbReference type="ARBA" id="ARBA00022801"/>
    </source>
</evidence>
<dbReference type="SUPFAM" id="SSF49303">
    <property type="entry name" value="beta-Galactosidase/glucuronidase domain"/>
    <property type="match status" value="2"/>
</dbReference>
<protein>
    <recommendedName>
        <fullName evidence="3">beta-galactosidase</fullName>
        <ecNumber evidence="3">3.2.1.23</ecNumber>
    </recommendedName>
</protein>
<evidence type="ECO:0000256" key="3">
    <source>
        <dbReference type="ARBA" id="ARBA00012756"/>
    </source>
</evidence>
<evidence type="ECO:0000256" key="1">
    <source>
        <dbReference type="ARBA" id="ARBA00001412"/>
    </source>
</evidence>
<name>A0A7X5HV52_9FIRM</name>
<dbReference type="InterPro" id="IPR011013">
    <property type="entry name" value="Gal_mutarotase_sf_dom"/>
</dbReference>
<dbReference type="EC" id="3.2.1.23" evidence="3"/>
<evidence type="ECO:0000256" key="2">
    <source>
        <dbReference type="ARBA" id="ARBA00007401"/>
    </source>
</evidence>
<dbReference type="Gene3D" id="2.60.40.10">
    <property type="entry name" value="Immunoglobulins"/>
    <property type="match status" value="2"/>
</dbReference>
<dbReference type="AlphaFoldDB" id="A0A7X5HV52"/>
<gene>
    <name evidence="8" type="ORF">GXN74_05625</name>
</gene>
<sequence length="599" mass="67636">MDERKVRILDVFSRSGFPRETGGAVWKVECHLALSGLEDMPVKVRLYLEGEEDVLAAEARLVLSPDKKQKVYLEHVVAAPRLWTVEDPVLHPVRLEVSDHMDRPLVDKTFVHGFRQVEILDTEIRCNGRSIRLHGIRMDNATRGRADSLLPLCKRLGVDTVVADARTGKEIAGLCDRLGLWLLPLVQEEGDVKALRSHPCVLAYHGVGSGREALWSLDNTRLFFAEGWGDLDPYGELAMDAQELDPEREPAKQELFHRFQKLRVEPGEGLVGRRFEVQVTNGYVWTDLSAFEGRYAWLEDGVLLEEGALELPDAGPGETVRVSHGLPSPPLDPAKEYHVNYRLYRRSAPEEENRELAGAFQLLAAERGGALEDRNQVREAVSAWEELALADRQNTIEILAETFFLEISKKTGDITSLLYDHKEHLQEPHRLQMPRGGEAREVKVCGTENHGHRATIELERKYRGCAKGVKTTYTVHTDGSVSVRHGGVLKDPKDRVLARIRFHQPMRALEYFGRQPQAGPELSIQREDPKEMAEVREKRTQVRWVAAIGWDAQGMRLEALEGRSMEVETEADDTVLVGQEQGRDPATGAWEMAYRISKI</sequence>
<reference evidence="8 9" key="1">
    <citation type="submission" date="2020-01" db="EMBL/GenBank/DDBJ databases">
        <title>Anaeroalcalibacter tamaniensis gen. nov., sp. nov., moderately halophilic strictly anaerobic fermenter bacterium from mud volcano of Taman peninsula.</title>
        <authorList>
            <person name="Frolova A."/>
            <person name="Merkel A.Y."/>
            <person name="Slobodkin A.I."/>
        </authorList>
    </citation>
    <scope>NUCLEOTIDE SEQUENCE [LARGE SCALE GENOMIC DNA]</scope>
    <source>
        <strain evidence="8 9">F-3ap</strain>
    </source>
</reference>
<dbReference type="RefSeq" id="WP_162369944.1">
    <property type="nucleotide sequence ID" value="NZ_JAAEEH010000011.1"/>
</dbReference>
<evidence type="ECO:0000313" key="9">
    <source>
        <dbReference type="Proteomes" id="UP000461585"/>
    </source>
</evidence>
<evidence type="ECO:0000259" key="6">
    <source>
        <dbReference type="Pfam" id="PF00703"/>
    </source>
</evidence>
<accession>A0A7X5HV52</accession>